<dbReference type="RefSeq" id="WP_121218815.1">
    <property type="nucleotide sequence ID" value="NZ_JBIUBA010000071.1"/>
</dbReference>
<dbReference type="GO" id="GO:0003677">
    <property type="term" value="F:DNA binding"/>
    <property type="evidence" value="ECO:0007669"/>
    <property type="project" value="InterPro"/>
</dbReference>
<dbReference type="InterPro" id="IPR000792">
    <property type="entry name" value="Tscrpt_reg_LuxR_C"/>
</dbReference>
<keyword evidence="3" id="KW-1185">Reference proteome</keyword>
<dbReference type="Pfam" id="PF00196">
    <property type="entry name" value="GerE"/>
    <property type="match status" value="1"/>
</dbReference>
<reference evidence="2 3" key="1">
    <citation type="submission" date="2018-10" db="EMBL/GenBank/DDBJ databases">
        <title>Sequencing the genomes of 1000 actinobacteria strains.</title>
        <authorList>
            <person name="Klenk H.-P."/>
        </authorList>
    </citation>
    <scope>NUCLEOTIDE SEQUENCE [LARGE SCALE GENOMIC DNA]</scope>
    <source>
        <strain evidence="2 3">DSM 43911</strain>
    </source>
</reference>
<sequence>MTQVFADVPTADEPGSDMLGAGVVRVVGAGRARWLEELARTARRDGMVVIHVRAAEATRLVPFGALRDALRGVDAAAPQNALLLLSAVLHASLDRGACVFTAVERHRVHRTAADLVESIARPSGLLVAVDQAHHADPATLELLDHLFRHPPTARVVVAVADDHKLRLPADTHLVEAPGPRERHPHTPPRPPATLEELLAAAEVSARIAPAVTAHHLDRALRLVPRDAVPARQRLLRGLVAATHAAGRTHDHRRAVRDLLALCPPDRAEIALRCALADRAQGRHADANALLEREHRDLGDRRGRLLLEVALAADPAAGRTRADLAVRAARRLADPALLVAALAVRLGKPVDRRTPHLLDEAVALADATDCAPEALLWLGRAETALERPADALRHLDRAARLAREQDRGDVLGDLAQARGEALEHLGRLADAAECYRDAAETHRTTGASDALAPAGLARVAVWRGEVAEGLRLAEQAVAASPEFPAHHALGLAALHSNDPGRCVEHLLGAGGSLDLPLVDPLATVEWCALLALADSARNRAADALRWAEYARSLVAEFPGRLRHGFARLAHAAALRHTDPAAAATAAAQAADLLEKAGHPVQAGRARVVAAALFRQTDRPDRERRELDQARALLDACEPGLFDRVGTSWAGAVPDHGLTEREHKVLTVLAQGLTAEAIARRMDISPRTVHRHLQNVYRKLGTTDRLSTVLRAQSMGLLVEAC</sequence>
<dbReference type="SUPFAM" id="SSF48452">
    <property type="entry name" value="TPR-like"/>
    <property type="match status" value="1"/>
</dbReference>
<feature type="domain" description="HTH luxR-type" evidence="1">
    <location>
        <begin position="649"/>
        <end position="714"/>
    </location>
</feature>
<gene>
    <name evidence="2" type="ORF">DFJ66_1259</name>
</gene>
<dbReference type="PROSITE" id="PS00622">
    <property type="entry name" value="HTH_LUXR_1"/>
    <property type="match status" value="1"/>
</dbReference>
<dbReference type="GO" id="GO:0006355">
    <property type="term" value="P:regulation of DNA-templated transcription"/>
    <property type="evidence" value="ECO:0007669"/>
    <property type="project" value="InterPro"/>
</dbReference>
<dbReference type="SMART" id="SM00421">
    <property type="entry name" value="HTH_LUXR"/>
    <property type="match status" value="1"/>
</dbReference>
<comment type="caution">
    <text evidence="2">The sequence shown here is derived from an EMBL/GenBank/DDBJ whole genome shotgun (WGS) entry which is preliminary data.</text>
</comment>
<dbReference type="Proteomes" id="UP000272729">
    <property type="component" value="Unassembled WGS sequence"/>
</dbReference>
<dbReference type="Pfam" id="PF13191">
    <property type="entry name" value="AAA_16"/>
    <property type="match status" value="1"/>
</dbReference>
<dbReference type="OrthoDB" id="3178272at2"/>
<proteinExistence type="predicted"/>
<dbReference type="Gene3D" id="1.10.10.10">
    <property type="entry name" value="Winged helix-like DNA-binding domain superfamily/Winged helix DNA-binding domain"/>
    <property type="match status" value="1"/>
</dbReference>
<dbReference type="InterPro" id="IPR041664">
    <property type="entry name" value="AAA_16"/>
</dbReference>
<evidence type="ECO:0000259" key="1">
    <source>
        <dbReference type="PROSITE" id="PS50043"/>
    </source>
</evidence>
<protein>
    <submittedName>
        <fullName evidence="2">Regulatory LuxR family protein</fullName>
    </submittedName>
</protein>
<evidence type="ECO:0000313" key="2">
    <source>
        <dbReference type="EMBL" id="RKT68078.1"/>
    </source>
</evidence>
<dbReference type="InterPro" id="IPR011990">
    <property type="entry name" value="TPR-like_helical_dom_sf"/>
</dbReference>
<dbReference type="PROSITE" id="PS50043">
    <property type="entry name" value="HTH_LUXR_2"/>
    <property type="match status" value="1"/>
</dbReference>
<dbReference type="InterPro" id="IPR016032">
    <property type="entry name" value="Sig_transdc_resp-reg_C-effctor"/>
</dbReference>
<dbReference type="SUPFAM" id="SSF46894">
    <property type="entry name" value="C-terminal effector domain of the bipartite response regulators"/>
    <property type="match status" value="1"/>
</dbReference>
<organism evidence="2 3">
    <name type="scientific">Saccharothrix variisporea</name>
    <dbReference type="NCBI Taxonomy" id="543527"/>
    <lineage>
        <taxon>Bacteria</taxon>
        <taxon>Bacillati</taxon>
        <taxon>Actinomycetota</taxon>
        <taxon>Actinomycetes</taxon>
        <taxon>Pseudonocardiales</taxon>
        <taxon>Pseudonocardiaceae</taxon>
        <taxon>Saccharothrix</taxon>
    </lineage>
</organism>
<evidence type="ECO:0000313" key="3">
    <source>
        <dbReference type="Proteomes" id="UP000272729"/>
    </source>
</evidence>
<name>A0A495X959_9PSEU</name>
<dbReference type="AlphaFoldDB" id="A0A495X959"/>
<dbReference type="PRINTS" id="PR00038">
    <property type="entry name" value="HTHLUXR"/>
</dbReference>
<dbReference type="Gene3D" id="1.25.40.10">
    <property type="entry name" value="Tetratricopeptide repeat domain"/>
    <property type="match status" value="1"/>
</dbReference>
<dbReference type="EMBL" id="RBXR01000001">
    <property type="protein sequence ID" value="RKT68078.1"/>
    <property type="molecule type" value="Genomic_DNA"/>
</dbReference>
<dbReference type="CDD" id="cd06170">
    <property type="entry name" value="LuxR_C_like"/>
    <property type="match status" value="1"/>
</dbReference>
<accession>A0A495X959</accession>
<dbReference type="InterPro" id="IPR036388">
    <property type="entry name" value="WH-like_DNA-bd_sf"/>
</dbReference>